<keyword evidence="4" id="KW-1003">Cell membrane</keyword>
<dbReference type="CDD" id="cd04322">
    <property type="entry name" value="LysRS_N"/>
    <property type="match status" value="1"/>
</dbReference>
<evidence type="ECO:0000256" key="8">
    <source>
        <dbReference type="ARBA" id="ARBA00022723"/>
    </source>
</evidence>
<evidence type="ECO:0000313" key="26">
    <source>
        <dbReference type="Proteomes" id="UP000194632"/>
    </source>
</evidence>
<dbReference type="GO" id="GO:0004824">
    <property type="term" value="F:lysine-tRNA ligase activity"/>
    <property type="evidence" value="ECO:0007669"/>
    <property type="project" value="UniProtKB-UniRule"/>
</dbReference>
<reference evidence="25 26" key="1">
    <citation type="submission" date="2017-05" db="EMBL/GenBank/DDBJ databases">
        <title>Biotechnological potential of actinobacteria isolated from South African environments.</title>
        <authorList>
            <person name="Le Roes-Hill M."/>
            <person name="Prins A."/>
            <person name="Durrell K.A."/>
        </authorList>
    </citation>
    <scope>NUCLEOTIDE SEQUENCE [LARGE SCALE GENOMIC DNA]</scope>
    <source>
        <strain evidence="25">BS2</strain>
    </source>
</reference>
<evidence type="ECO:0000256" key="16">
    <source>
        <dbReference type="ARBA" id="ARBA00023251"/>
    </source>
</evidence>
<dbReference type="GO" id="GO:0005829">
    <property type="term" value="C:cytosol"/>
    <property type="evidence" value="ECO:0007669"/>
    <property type="project" value="TreeGrafter"/>
</dbReference>
<evidence type="ECO:0000256" key="11">
    <source>
        <dbReference type="ARBA" id="ARBA00022842"/>
    </source>
</evidence>
<evidence type="ECO:0000256" key="15">
    <source>
        <dbReference type="ARBA" id="ARBA00023146"/>
    </source>
</evidence>
<dbReference type="Gene3D" id="3.30.930.10">
    <property type="entry name" value="Bira Bifunctional Protein, Domain 2"/>
    <property type="match status" value="1"/>
</dbReference>
<evidence type="ECO:0000256" key="22">
    <source>
        <dbReference type="SAM" id="MobiDB-lite"/>
    </source>
</evidence>
<evidence type="ECO:0000256" key="3">
    <source>
        <dbReference type="ARBA" id="ARBA00009968"/>
    </source>
</evidence>
<dbReference type="InterPro" id="IPR031553">
    <property type="entry name" value="tRNA-synt_2_TM"/>
</dbReference>
<dbReference type="Gene3D" id="2.40.50.140">
    <property type="entry name" value="Nucleic acid-binding proteins"/>
    <property type="match status" value="1"/>
</dbReference>
<keyword evidence="21" id="KW-0648">Protein biosynthesis</keyword>
<feature type="transmembrane region" description="Helical" evidence="23">
    <location>
        <begin position="32"/>
        <end position="50"/>
    </location>
</feature>
<comment type="catalytic activity">
    <reaction evidence="19">
        <text>L-lysyl-tRNA(Lys) + a 1,2-diacyl-sn-glycero-3-phospho-(1'-sn-glycerol) = a 1,2-diacyl-sn-glycero-3-phospho-1'-(3'-O-L-lysyl)-sn-glycerol + tRNA(Lys)</text>
        <dbReference type="Rhea" id="RHEA:10668"/>
        <dbReference type="Rhea" id="RHEA-COMP:9696"/>
        <dbReference type="Rhea" id="RHEA-COMP:9697"/>
        <dbReference type="ChEBI" id="CHEBI:64716"/>
        <dbReference type="ChEBI" id="CHEBI:75792"/>
        <dbReference type="ChEBI" id="CHEBI:78442"/>
        <dbReference type="ChEBI" id="CHEBI:78529"/>
        <dbReference type="EC" id="2.3.2.3"/>
    </reaction>
</comment>
<evidence type="ECO:0000313" key="25">
    <source>
        <dbReference type="EMBL" id="OUC78850.1"/>
    </source>
</evidence>
<evidence type="ECO:0000256" key="18">
    <source>
        <dbReference type="ARBA" id="ARBA00024681"/>
    </source>
</evidence>
<evidence type="ECO:0000256" key="23">
    <source>
        <dbReference type="SAM" id="Phobius"/>
    </source>
</evidence>
<evidence type="ECO:0000259" key="24">
    <source>
        <dbReference type="PROSITE" id="PS50862"/>
    </source>
</evidence>
<evidence type="ECO:0000256" key="9">
    <source>
        <dbReference type="ARBA" id="ARBA00022741"/>
    </source>
</evidence>
<keyword evidence="11 21" id="KW-0460">Magnesium</keyword>
<dbReference type="InterPro" id="IPR004364">
    <property type="entry name" value="Aa-tRNA-synt_II"/>
</dbReference>
<dbReference type="GO" id="GO:0006430">
    <property type="term" value="P:lysyl-tRNA aminoacylation"/>
    <property type="evidence" value="ECO:0007669"/>
    <property type="project" value="UniProtKB-UniRule"/>
</dbReference>
<dbReference type="SUPFAM" id="SSF50249">
    <property type="entry name" value="Nucleic acid-binding proteins"/>
    <property type="match status" value="1"/>
</dbReference>
<dbReference type="GO" id="GO:0046677">
    <property type="term" value="P:response to antibiotic"/>
    <property type="evidence" value="ECO:0007669"/>
    <property type="project" value="UniProtKB-KW"/>
</dbReference>
<dbReference type="EMBL" id="NGFO01000010">
    <property type="protein sequence ID" value="OUC78850.1"/>
    <property type="molecule type" value="Genomic_DNA"/>
</dbReference>
<dbReference type="InterPro" id="IPR006195">
    <property type="entry name" value="aa-tRNA-synth_II"/>
</dbReference>
<dbReference type="SUPFAM" id="SSF55681">
    <property type="entry name" value="Class II aaRS and biotin synthetases"/>
    <property type="match status" value="1"/>
</dbReference>
<dbReference type="STRING" id="417102.CA982_10680"/>
<gene>
    <name evidence="21" type="primary">lysS</name>
    <name evidence="25" type="ORF">CA982_10680</name>
</gene>
<feature type="binding site" evidence="21">
    <location>
        <position position="1012"/>
    </location>
    <ligand>
        <name>Mg(2+)</name>
        <dbReference type="ChEBI" id="CHEBI:18420"/>
        <label>1</label>
    </ligand>
</feature>
<comment type="subunit">
    <text evidence="21">Homodimer.</text>
</comment>
<keyword evidence="8 21" id="KW-0479">Metal-binding</keyword>
<dbReference type="Pfam" id="PF01336">
    <property type="entry name" value="tRNA_anti-codon"/>
    <property type="match status" value="1"/>
</dbReference>
<evidence type="ECO:0000256" key="6">
    <source>
        <dbReference type="ARBA" id="ARBA00022679"/>
    </source>
</evidence>
<evidence type="ECO:0000256" key="12">
    <source>
        <dbReference type="ARBA" id="ARBA00022989"/>
    </source>
</evidence>
<dbReference type="Proteomes" id="UP000194632">
    <property type="component" value="Unassembled WGS sequence"/>
</dbReference>
<keyword evidence="21" id="KW-0963">Cytoplasm</keyword>
<comment type="cofactor">
    <cofactor evidence="21">
        <name>Mg(2+)</name>
        <dbReference type="ChEBI" id="CHEBI:18420"/>
    </cofactor>
    <text evidence="21">Binds 3 Mg(2+) ions per subunit.</text>
</comment>
<sequence>MVSTLTDVWRQVRAPVEADRWSGNVPRITGRVLGLFAAVVALWSIAPPVRHLVSVPRRYFDDYYFDAPDTSLSWALVLGLLAAALGRRKRVAWWLLVGYLVVRVLFLAALVVVDGDPHAAVATVIESGVLLILVAARKQFSTRVRRGALPRAVTVLIVGLCVGTVAGWGLLSVVPGDLAPGERLLWAFNRVSALSLIDLDDFSGHPPAAASAVLGTFGAVALLASMLVLFRAQRSANALTGYDESAIRGLLLHHGDDDSLGYFATRRDKAVVFSPDGRAAITYRVEIGVCVASGDPVGDVQAWPQVIKAWRREIDRYGWTAAVMGASEAGARAYRASGLNVLHLGDEAVLDTREFRLAGADMRQVRQAVNRATRHGVTVRIRRHRDVPASEMGEVIGLAESWRGSATERGFSMALGRLGHPLDGDCVLVEAVRPDGQPIALLSLVPWGSHALSLDVMRRDPEAPNGVVELMIATLAEKSPQLGVRRISLNFAVFRAVFHDGARIGAGPVLKAWRRVLQFLSRWWQLETLYRSNEKYCPKWYPRYLCYEVGSALPRVGVASAIAEGFIPVPGSADSAARHTGTQESLSSDFVLRAGLNLDGRPPSWAVQRPPPPRRRMPEQMRVRSAKLESLARSGVDTSPPARRPTHSLRQATVAPLGTEMRLAGRLVRVRHHGGVVFVDLRVWSDQVQIMIDTRSVGEERIRALTREFDIGDLAEFEGVLTRTRSGDRALSARDWSLLGKSLHPLPDKWKGLTDPEALVRQRHLDLMLNQRARDVIEARSAIVTALRDLLREDGYLEVETPILQPVHGGANAAPFQTHINAYDLDLYLRIAPELYLKRLCVAGMDQVFEIGRVFRNEGADRTHNPEFTILEAYRAHSDYEEMMTLCRRLIQAAAVAAHGREVIMRRGPDGDLVEVDISGDWPVVSMYQAVSDAVGVHVDPNTPLDTLQRLCNDRDVGYQTTWDAGAVAQALYEELVEKTTEFPTFYTDFPTSTSPLTRPHPTIEGVAAKWDLVAWGVELGTAYSELTDPIEQRRRLTQQSMLAAGGDPDAMELDEAFLTTLEYAMPPTGGLGMGVDRVVMLITGATIRESLAFPLVRPHP</sequence>
<dbReference type="InterPro" id="IPR018149">
    <property type="entry name" value="Lys-tRNA-synth_II_C"/>
</dbReference>
<dbReference type="Pfam" id="PF16995">
    <property type="entry name" value="tRNA-synt_2_TM"/>
    <property type="match status" value="1"/>
</dbReference>
<dbReference type="GO" id="GO:0000049">
    <property type="term" value="F:tRNA binding"/>
    <property type="evidence" value="ECO:0007669"/>
    <property type="project" value="TreeGrafter"/>
</dbReference>
<protein>
    <recommendedName>
        <fullName evidence="21">Lysine--tRNA ligase</fullName>
        <ecNumber evidence="21">6.1.1.6</ecNumber>
    </recommendedName>
    <alternativeName>
        <fullName evidence="21">Lysyl-tRNA synthetase</fullName>
        <shortName evidence="21">LysRS</shortName>
    </alternativeName>
</protein>
<dbReference type="InterPro" id="IPR012340">
    <property type="entry name" value="NA-bd_OB-fold"/>
</dbReference>
<dbReference type="GO" id="GO:0005886">
    <property type="term" value="C:plasma membrane"/>
    <property type="evidence" value="ECO:0007669"/>
    <property type="project" value="UniProtKB-SubCell"/>
</dbReference>
<feature type="binding site" evidence="21">
    <location>
        <position position="1019"/>
    </location>
    <ligand>
        <name>Mg(2+)</name>
        <dbReference type="ChEBI" id="CHEBI:18420"/>
        <label>1</label>
    </ligand>
</feature>
<evidence type="ECO:0000256" key="13">
    <source>
        <dbReference type="ARBA" id="ARBA00023098"/>
    </source>
</evidence>
<evidence type="ECO:0000256" key="5">
    <source>
        <dbReference type="ARBA" id="ARBA00022598"/>
    </source>
</evidence>
<feature type="transmembrane region" description="Helical" evidence="23">
    <location>
        <begin position="93"/>
        <end position="113"/>
    </location>
</feature>
<dbReference type="GO" id="GO:0005524">
    <property type="term" value="F:ATP binding"/>
    <property type="evidence" value="ECO:0007669"/>
    <property type="project" value="UniProtKB-UniRule"/>
</dbReference>
<dbReference type="HAMAP" id="MF_00252">
    <property type="entry name" value="Lys_tRNA_synth_class2"/>
    <property type="match status" value="1"/>
</dbReference>
<dbReference type="OrthoDB" id="9801152at2"/>
<dbReference type="Pfam" id="PF00152">
    <property type="entry name" value="tRNA-synt_2"/>
    <property type="match status" value="1"/>
</dbReference>
<evidence type="ECO:0000256" key="1">
    <source>
        <dbReference type="ARBA" id="ARBA00004651"/>
    </source>
</evidence>
<comment type="catalytic activity">
    <reaction evidence="20 21">
        <text>tRNA(Lys) + L-lysine + ATP = L-lysyl-tRNA(Lys) + AMP + diphosphate</text>
        <dbReference type="Rhea" id="RHEA:20792"/>
        <dbReference type="Rhea" id="RHEA-COMP:9696"/>
        <dbReference type="Rhea" id="RHEA-COMP:9697"/>
        <dbReference type="ChEBI" id="CHEBI:30616"/>
        <dbReference type="ChEBI" id="CHEBI:32551"/>
        <dbReference type="ChEBI" id="CHEBI:33019"/>
        <dbReference type="ChEBI" id="CHEBI:78442"/>
        <dbReference type="ChEBI" id="CHEBI:78529"/>
        <dbReference type="ChEBI" id="CHEBI:456215"/>
        <dbReference type="EC" id="6.1.1.6"/>
    </reaction>
</comment>
<evidence type="ECO:0000256" key="17">
    <source>
        <dbReference type="ARBA" id="ARBA00023268"/>
    </source>
</evidence>
<keyword evidence="15 21" id="KW-0030">Aminoacyl-tRNA synthetase</keyword>
<comment type="caution">
    <text evidence="25">The sequence shown here is derived from an EMBL/GenBank/DDBJ whole genome shotgun (WGS) entry which is preliminary data.</text>
</comment>
<dbReference type="InterPro" id="IPR045864">
    <property type="entry name" value="aa-tRNA-synth_II/BPL/LPL"/>
</dbReference>
<keyword evidence="26" id="KW-1185">Reference proteome</keyword>
<dbReference type="EC" id="6.1.1.6" evidence="21"/>
<evidence type="ECO:0000256" key="14">
    <source>
        <dbReference type="ARBA" id="ARBA00023136"/>
    </source>
</evidence>
<keyword evidence="13" id="KW-0443">Lipid metabolism</keyword>
<evidence type="ECO:0000256" key="19">
    <source>
        <dbReference type="ARBA" id="ARBA00047540"/>
    </source>
</evidence>
<comment type="similarity">
    <text evidence="2">In the N-terminal section; belongs to the LPG synthetase family.</text>
</comment>
<feature type="transmembrane region" description="Helical" evidence="23">
    <location>
        <begin position="119"/>
        <end position="136"/>
    </location>
</feature>
<feature type="transmembrane region" description="Helical" evidence="23">
    <location>
        <begin position="148"/>
        <end position="171"/>
    </location>
</feature>
<dbReference type="GO" id="GO:0006629">
    <property type="term" value="P:lipid metabolic process"/>
    <property type="evidence" value="ECO:0007669"/>
    <property type="project" value="UniProtKB-KW"/>
</dbReference>
<dbReference type="PANTHER" id="PTHR42918">
    <property type="entry name" value="LYSYL-TRNA SYNTHETASE"/>
    <property type="match status" value="1"/>
</dbReference>
<name>A0A243QAR1_9ACTN</name>
<evidence type="ECO:0000256" key="7">
    <source>
        <dbReference type="ARBA" id="ARBA00022692"/>
    </source>
</evidence>
<evidence type="ECO:0000256" key="21">
    <source>
        <dbReference type="HAMAP-Rule" id="MF_00252"/>
    </source>
</evidence>
<dbReference type="InterPro" id="IPR024320">
    <property type="entry name" value="LPG_synthase_C"/>
</dbReference>
<dbReference type="PRINTS" id="PR00982">
    <property type="entry name" value="TRNASYNTHLYS"/>
</dbReference>
<feature type="transmembrane region" description="Helical" evidence="23">
    <location>
        <begin position="208"/>
        <end position="230"/>
    </location>
</feature>
<dbReference type="RefSeq" id="WP_086535314.1">
    <property type="nucleotide sequence ID" value="NZ_NGFO01000010.1"/>
</dbReference>
<evidence type="ECO:0000256" key="20">
    <source>
        <dbReference type="ARBA" id="ARBA00048573"/>
    </source>
</evidence>
<evidence type="ECO:0000256" key="2">
    <source>
        <dbReference type="ARBA" id="ARBA00005270"/>
    </source>
</evidence>
<accession>A0A243QAR1</accession>
<proteinExistence type="inferred from homology"/>
<comment type="function">
    <text evidence="18">Catalyzes the production of L-lysyl-tRNA(Lys)transfer and the transfer of a lysyl group from L-lysyl-tRNA(Lys) to membrane-bound phosphatidylglycerol (PG), which produces lysylphosphatidylglycerol (LPG), one of the components of the bacterial membrane with a positive net charge. LPG synthesis contributes to the resistance to cationic antimicrobial peptides (CAMPs) and likely protects M.tuberculosis against the CAMPs produced by competiting microorganisms (bacteriocins). In fact, the modification of anionic phosphatidylglycerol with positively charged L-lysine results in repulsion of the peptides.</text>
</comment>
<dbReference type="InterPro" id="IPR004365">
    <property type="entry name" value="NA-bd_OB_tRNA"/>
</dbReference>
<comment type="similarity">
    <text evidence="21">Belongs to the class-II aminoacyl-tRNA synthetase family.</text>
</comment>
<evidence type="ECO:0000256" key="4">
    <source>
        <dbReference type="ARBA" id="ARBA00022475"/>
    </source>
</evidence>
<dbReference type="NCBIfam" id="NF001756">
    <property type="entry name" value="PRK00484.1"/>
    <property type="match status" value="1"/>
</dbReference>
<keyword evidence="12 23" id="KW-1133">Transmembrane helix</keyword>
<feature type="region of interest" description="Disordered" evidence="22">
    <location>
        <begin position="629"/>
        <end position="650"/>
    </location>
</feature>
<keyword evidence="9 21" id="KW-0547">Nucleotide-binding</keyword>
<feature type="binding site" evidence="21">
    <location>
        <position position="1019"/>
    </location>
    <ligand>
        <name>Mg(2+)</name>
        <dbReference type="ChEBI" id="CHEBI:18420"/>
        <label>2</label>
    </ligand>
</feature>
<dbReference type="InterPro" id="IPR002313">
    <property type="entry name" value="Lys-tRNA-ligase_II"/>
</dbReference>
<keyword evidence="6" id="KW-0808">Transferase</keyword>
<dbReference type="Pfam" id="PF09924">
    <property type="entry name" value="LPG_synthase_C"/>
    <property type="match status" value="1"/>
</dbReference>
<dbReference type="AlphaFoldDB" id="A0A243QAR1"/>
<comment type="subcellular location">
    <subcellularLocation>
        <location evidence="1">Cell membrane</location>
        <topology evidence="1">Multi-pass membrane protein</topology>
    </subcellularLocation>
    <subcellularLocation>
        <location evidence="21">Cytoplasm</location>
    </subcellularLocation>
</comment>
<keyword evidence="16" id="KW-0046">Antibiotic resistance</keyword>
<dbReference type="GO" id="GO:0050071">
    <property type="term" value="F:phosphatidylglycerol lysyltransferase activity"/>
    <property type="evidence" value="ECO:0007669"/>
    <property type="project" value="UniProtKB-EC"/>
</dbReference>
<keyword evidence="5 21" id="KW-0436">Ligase</keyword>
<keyword evidence="17" id="KW-0511">Multifunctional enzyme</keyword>
<keyword evidence="10 21" id="KW-0067">ATP-binding</keyword>
<feature type="transmembrane region" description="Helical" evidence="23">
    <location>
        <begin position="70"/>
        <end position="86"/>
    </location>
</feature>
<dbReference type="PROSITE" id="PS50862">
    <property type="entry name" value="AA_TRNA_LIGASE_II"/>
    <property type="match status" value="1"/>
</dbReference>
<comment type="similarity">
    <text evidence="3">In the C-terminal section; belongs to the class-II aminoacyl-tRNA synthetase family.</text>
</comment>
<dbReference type="InterPro" id="IPR044136">
    <property type="entry name" value="Lys-tRNA-ligase_II_N"/>
</dbReference>
<organism evidence="25 26">
    <name type="scientific">Gordonia lacunae</name>
    <dbReference type="NCBI Taxonomy" id="417102"/>
    <lineage>
        <taxon>Bacteria</taxon>
        <taxon>Bacillati</taxon>
        <taxon>Actinomycetota</taxon>
        <taxon>Actinomycetes</taxon>
        <taxon>Mycobacteriales</taxon>
        <taxon>Gordoniaceae</taxon>
        <taxon>Gordonia</taxon>
    </lineage>
</organism>
<dbReference type="PANTHER" id="PTHR42918:SF15">
    <property type="entry name" value="LYSINE--TRNA LIGASE, CHLOROPLASTIC_MITOCHONDRIAL"/>
    <property type="match status" value="1"/>
</dbReference>
<keyword evidence="14 23" id="KW-0472">Membrane</keyword>
<feature type="domain" description="Aminoacyl-transfer RNA synthetases class-II family profile" evidence="24">
    <location>
        <begin position="780"/>
        <end position="1099"/>
    </location>
</feature>
<dbReference type="NCBIfam" id="NF002821">
    <property type="entry name" value="PRK02983.1"/>
    <property type="match status" value="1"/>
</dbReference>
<dbReference type="GO" id="GO:0000287">
    <property type="term" value="F:magnesium ion binding"/>
    <property type="evidence" value="ECO:0007669"/>
    <property type="project" value="UniProtKB-UniRule"/>
</dbReference>
<evidence type="ECO:0000256" key="10">
    <source>
        <dbReference type="ARBA" id="ARBA00022840"/>
    </source>
</evidence>
<keyword evidence="7 23" id="KW-0812">Transmembrane</keyword>